<dbReference type="STRING" id="94869.SAMN04488529_11066"/>
<protein>
    <submittedName>
        <fullName evidence="4">ABC-2 type transport system ATP-binding protein</fullName>
    </submittedName>
</protein>
<dbReference type="PANTHER" id="PTHR42939">
    <property type="entry name" value="ABC TRANSPORTER ATP-BINDING PROTEIN ALBC-RELATED"/>
    <property type="match status" value="1"/>
</dbReference>
<proteinExistence type="predicted"/>
<dbReference type="InterPro" id="IPR003593">
    <property type="entry name" value="AAA+_ATPase"/>
</dbReference>
<evidence type="ECO:0000313" key="5">
    <source>
        <dbReference type="Proteomes" id="UP000198597"/>
    </source>
</evidence>
<keyword evidence="5" id="KW-1185">Reference proteome</keyword>
<dbReference type="EMBL" id="FNJM01000010">
    <property type="protein sequence ID" value="SDP64386.1"/>
    <property type="molecule type" value="Genomic_DNA"/>
</dbReference>
<evidence type="ECO:0000256" key="2">
    <source>
        <dbReference type="ARBA" id="ARBA00022741"/>
    </source>
</evidence>
<dbReference type="Pfam" id="PF00005">
    <property type="entry name" value="ABC_tran"/>
    <property type="match status" value="1"/>
</dbReference>
<name>A0A1H0UEU4_9CLOT</name>
<dbReference type="OrthoDB" id="9804819at2"/>
<dbReference type="RefSeq" id="WP_089971342.1">
    <property type="nucleotide sequence ID" value="NZ_FNJM01000010.1"/>
</dbReference>
<dbReference type="Gene3D" id="3.40.50.300">
    <property type="entry name" value="P-loop containing nucleotide triphosphate hydrolases"/>
    <property type="match status" value="1"/>
</dbReference>
<gene>
    <name evidence="4" type="ORF">SAMN04488529_11066</name>
</gene>
<dbReference type="InterPro" id="IPR003439">
    <property type="entry name" value="ABC_transporter-like_ATP-bd"/>
</dbReference>
<sequence>MNAIEISNLKKNFEGFKLDISKFNVKKGYITGFIGPNGAGKTTTIKLIMNMLFKDEGTIKILGEEVDSDNINIKEKIGYVGETSGYLAESKLKHIKRMFCRFYKEWDENIYKKYIKKFLLDENKIYKELSSGEKRQFDLVIALSHHPKLIIMDEPTANLDPLVRNEFLEILQEHMENENVTVFYSTHITSDLDKAADYIALIFKGKIILYDEKDALIEKHSIVRGKRSLLTKETKTCLVSYKENLCGFEGLTNNKEEAYQVFGEEVIYDKVNLEDILMYYTRGGDNE</sequence>
<dbReference type="InterPro" id="IPR027417">
    <property type="entry name" value="P-loop_NTPase"/>
</dbReference>
<dbReference type="GO" id="GO:0016887">
    <property type="term" value="F:ATP hydrolysis activity"/>
    <property type="evidence" value="ECO:0007669"/>
    <property type="project" value="InterPro"/>
</dbReference>
<evidence type="ECO:0000256" key="3">
    <source>
        <dbReference type="ARBA" id="ARBA00022840"/>
    </source>
</evidence>
<dbReference type="PANTHER" id="PTHR42939:SF3">
    <property type="entry name" value="ABC TRANSPORTER ATP-BINDING COMPONENT"/>
    <property type="match status" value="1"/>
</dbReference>
<accession>A0A1H0UEU4</accession>
<evidence type="ECO:0000256" key="1">
    <source>
        <dbReference type="ARBA" id="ARBA00022448"/>
    </source>
</evidence>
<dbReference type="SMART" id="SM00382">
    <property type="entry name" value="AAA"/>
    <property type="match status" value="1"/>
</dbReference>
<dbReference type="GO" id="GO:0005524">
    <property type="term" value="F:ATP binding"/>
    <property type="evidence" value="ECO:0007669"/>
    <property type="project" value="UniProtKB-KW"/>
</dbReference>
<dbReference type="Proteomes" id="UP000198597">
    <property type="component" value="Unassembled WGS sequence"/>
</dbReference>
<dbReference type="PROSITE" id="PS50893">
    <property type="entry name" value="ABC_TRANSPORTER_2"/>
    <property type="match status" value="1"/>
</dbReference>
<dbReference type="InterPro" id="IPR051782">
    <property type="entry name" value="ABC_Transporter_VariousFunc"/>
</dbReference>
<dbReference type="AlphaFoldDB" id="A0A1H0UEU4"/>
<organism evidence="4 5">
    <name type="scientific">Clostridium gasigenes</name>
    <dbReference type="NCBI Taxonomy" id="94869"/>
    <lineage>
        <taxon>Bacteria</taxon>
        <taxon>Bacillati</taxon>
        <taxon>Bacillota</taxon>
        <taxon>Clostridia</taxon>
        <taxon>Eubacteriales</taxon>
        <taxon>Clostridiaceae</taxon>
        <taxon>Clostridium</taxon>
    </lineage>
</organism>
<keyword evidence="1" id="KW-0813">Transport</keyword>
<keyword evidence="3 4" id="KW-0067">ATP-binding</keyword>
<dbReference type="CDD" id="cd03230">
    <property type="entry name" value="ABC_DR_subfamily_A"/>
    <property type="match status" value="1"/>
</dbReference>
<keyword evidence="2" id="KW-0547">Nucleotide-binding</keyword>
<dbReference type="SUPFAM" id="SSF52540">
    <property type="entry name" value="P-loop containing nucleoside triphosphate hydrolases"/>
    <property type="match status" value="1"/>
</dbReference>
<reference evidence="4 5" key="1">
    <citation type="submission" date="2016-10" db="EMBL/GenBank/DDBJ databases">
        <authorList>
            <person name="de Groot N.N."/>
        </authorList>
    </citation>
    <scope>NUCLEOTIDE SEQUENCE [LARGE SCALE GENOMIC DNA]</scope>
    <source>
        <strain evidence="4 5">DSM 12272</strain>
    </source>
</reference>
<evidence type="ECO:0000313" key="4">
    <source>
        <dbReference type="EMBL" id="SDP64386.1"/>
    </source>
</evidence>